<dbReference type="InterPro" id="IPR011990">
    <property type="entry name" value="TPR-like_helical_dom_sf"/>
</dbReference>
<evidence type="ECO:0000256" key="8">
    <source>
        <dbReference type="ARBA" id="ARBA00023175"/>
    </source>
</evidence>
<dbReference type="GO" id="GO:0019894">
    <property type="term" value="F:kinesin binding"/>
    <property type="evidence" value="ECO:0007669"/>
    <property type="project" value="TreeGrafter"/>
</dbReference>
<dbReference type="GO" id="GO:0007018">
    <property type="term" value="P:microtubule-based movement"/>
    <property type="evidence" value="ECO:0007669"/>
    <property type="project" value="TreeGrafter"/>
</dbReference>
<evidence type="ECO:0000313" key="12">
    <source>
        <dbReference type="EMBL" id="SNR47222.1"/>
    </source>
</evidence>
<reference evidence="12 13" key="1">
    <citation type="submission" date="2017-06" db="EMBL/GenBank/DDBJ databases">
        <authorList>
            <person name="Kim H.J."/>
            <person name="Triplett B.A."/>
        </authorList>
    </citation>
    <scope>NUCLEOTIDE SEQUENCE [LARGE SCALE GENOMIC DNA]</scope>
    <source>
        <strain evidence="12 13">DSM 25597</strain>
    </source>
</reference>
<dbReference type="RefSeq" id="WP_089370479.1">
    <property type="nucleotide sequence ID" value="NZ_BMEP01000003.1"/>
</dbReference>
<proteinExistence type="inferred from homology"/>
<accession>A0A238WL09</accession>
<dbReference type="InterPro" id="IPR002151">
    <property type="entry name" value="Kinesin_light"/>
</dbReference>
<dbReference type="GO" id="GO:0005871">
    <property type="term" value="C:kinesin complex"/>
    <property type="evidence" value="ECO:0007669"/>
    <property type="project" value="InterPro"/>
</dbReference>
<dbReference type="AlphaFoldDB" id="A0A238WL09"/>
<keyword evidence="13" id="KW-1185">Reference proteome</keyword>
<evidence type="ECO:0000256" key="2">
    <source>
        <dbReference type="ARBA" id="ARBA00009622"/>
    </source>
</evidence>
<evidence type="ECO:0000256" key="6">
    <source>
        <dbReference type="ARBA" id="ARBA00022803"/>
    </source>
</evidence>
<dbReference type="InterPro" id="IPR027417">
    <property type="entry name" value="P-loop_NTPase"/>
</dbReference>
<evidence type="ECO:0000256" key="5">
    <source>
        <dbReference type="ARBA" id="ARBA00022737"/>
    </source>
</evidence>
<sequence length="819" mass="92685">MTIESILIYVGKSIARLAFKTALKNKITPLFGDKESYEASLYHVILKTIEDFEKEHPSSKVTGKFPFYKSHLLFDALSRYVLFNEGSKETLDIAFKENTNIIPPTKEELEAFYQLFLDNVVQDQKLKDLFISENYQKQIFSNTEKLKSLINLTTSVKDDTQEIIKRLDGGVSSQIPKELTTLLPKLEKRKIVGRRSELEKLKKSLFDNKQVVLVNGMGGIGKTTLATVYLTEFFNEYNHIAWISATQNGFYNDVVAAAGLLESLRIELGGTPEETYNAVKAKLNSLKGKNLLIIDNATEDLAIYASYLPSQPKWHLLVTSREKIDFFDTMEIGFLSEPEAVQLFKEHYKYQKLQNKDIKELVAGIEYHTLTIEILAKTAQELRMSPTALNAAIVNNMETDIITRHRNKKIGKILSYLTAVFDMSELTKDGITVLKYISVLPSEYLQNEDLEEVLSFLPDILPRGRAELLKKGWVLYNPSEDAYKLHQIIQEVVKSKFTHDAEFLEPLIISLQSVLSFNIENKDNPISKFKWIPYGKTFLKQFEENTAINVSTIQNNLGLILRDLGDYVGAKGVLEKSVESHEKYFGEDHPNTISSYSNFALFLQDIGDYRGAKNLIERVVSSDEKNFGEDHPNTAISYSILGLVLKDLKDYRGAKNLLEKALVSDEKNFGDHHLNTATSYLNLATTLRGIGDYEGAKDLMEKAMSSYERNLGMDHPYTTTSYSNLALVLQDLGNYEGAKDLLEKAIASDIKNFGEHHPATANRYSNLATVHKDLGNYEGAKVLLEKAYQIFLNKLGGEHPNTKIVKGNLSVIIKEMENQ</sequence>
<evidence type="ECO:0000256" key="10">
    <source>
        <dbReference type="PROSITE-ProRule" id="PRU00339"/>
    </source>
</evidence>
<keyword evidence="3" id="KW-0963">Cytoplasm</keyword>
<evidence type="ECO:0000256" key="7">
    <source>
        <dbReference type="ARBA" id="ARBA00023054"/>
    </source>
</evidence>
<dbReference type="OrthoDB" id="2966407at2"/>
<name>A0A238WL09_9FLAO</name>
<dbReference type="SUPFAM" id="SSF48452">
    <property type="entry name" value="TPR-like"/>
    <property type="match status" value="1"/>
</dbReference>
<gene>
    <name evidence="12" type="ORF">SAMN06265376_1011190</name>
</gene>
<evidence type="ECO:0000256" key="9">
    <source>
        <dbReference type="ARBA" id="ARBA00023212"/>
    </source>
</evidence>
<comment type="similarity">
    <text evidence="2">Belongs to the kinesin light chain family.</text>
</comment>
<dbReference type="Proteomes" id="UP000198379">
    <property type="component" value="Unassembled WGS sequence"/>
</dbReference>
<evidence type="ECO:0000313" key="13">
    <source>
        <dbReference type="Proteomes" id="UP000198379"/>
    </source>
</evidence>
<evidence type="ECO:0000256" key="1">
    <source>
        <dbReference type="ARBA" id="ARBA00004245"/>
    </source>
</evidence>
<protein>
    <submittedName>
        <fullName evidence="12">NB-ARC domain-containing protein</fullName>
    </submittedName>
</protein>
<dbReference type="Pfam" id="PF13374">
    <property type="entry name" value="TPR_10"/>
    <property type="match status" value="2"/>
</dbReference>
<keyword evidence="8" id="KW-0505">Motor protein</keyword>
<keyword evidence="7" id="KW-0175">Coiled coil</keyword>
<dbReference type="PANTHER" id="PTHR45783:SF3">
    <property type="entry name" value="KINESIN LIGHT CHAIN"/>
    <property type="match status" value="1"/>
</dbReference>
<evidence type="ECO:0000259" key="11">
    <source>
        <dbReference type="Pfam" id="PF00931"/>
    </source>
</evidence>
<evidence type="ECO:0000256" key="3">
    <source>
        <dbReference type="ARBA" id="ARBA00022490"/>
    </source>
</evidence>
<dbReference type="GO" id="GO:0005737">
    <property type="term" value="C:cytoplasm"/>
    <property type="evidence" value="ECO:0007669"/>
    <property type="project" value="TreeGrafter"/>
</dbReference>
<keyword evidence="5" id="KW-0677">Repeat</keyword>
<keyword evidence="6 10" id="KW-0802">TPR repeat</keyword>
<keyword evidence="4" id="KW-0493">Microtubule</keyword>
<evidence type="ECO:0000256" key="4">
    <source>
        <dbReference type="ARBA" id="ARBA00022701"/>
    </source>
</evidence>
<dbReference type="GO" id="GO:0005874">
    <property type="term" value="C:microtubule"/>
    <property type="evidence" value="ECO:0007669"/>
    <property type="project" value="UniProtKB-KW"/>
</dbReference>
<dbReference type="PROSITE" id="PS50005">
    <property type="entry name" value="TPR"/>
    <property type="match status" value="1"/>
</dbReference>
<keyword evidence="9" id="KW-0206">Cytoskeleton</keyword>
<dbReference type="PANTHER" id="PTHR45783">
    <property type="entry name" value="KINESIN LIGHT CHAIN"/>
    <property type="match status" value="1"/>
</dbReference>
<dbReference type="InterPro" id="IPR002182">
    <property type="entry name" value="NB-ARC"/>
</dbReference>
<dbReference type="SMART" id="SM00028">
    <property type="entry name" value="TPR"/>
    <property type="match status" value="6"/>
</dbReference>
<dbReference type="Gene3D" id="1.25.40.10">
    <property type="entry name" value="Tetratricopeptide repeat domain"/>
    <property type="match status" value="2"/>
</dbReference>
<dbReference type="SUPFAM" id="SSF52540">
    <property type="entry name" value="P-loop containing nucleoside triphosphate hydrolases"/>
    <property type="match status" value="1"/>
</dbReference>
<dbReference type="InterPro" id="IPR019734">
    <property type="entry name" value="TPR_rpt"/>
</dbReference>
<dbReference type="Pfam" id="PF13424">
    <property type="entry name" value="TPR_12"/>
    <property type="match status" value="2"/>
</dbReference>
<dbReference type="GO" id="GO:0043531">
    <property type="term" value="F:ADP binding"/>
    <property type="evidence" value="ECO:0007669"/>
    <property type="project" value="InterPro"/>
</dbReference>
<dbReference type="EMBL" id="FZNY01000001">
    <property type="protein sequence ID" value="SNR47222.1"/>
    <property type="molecule type" value="Genomic_DNA"/>
</dbReference>
<comment type="subcellular location">
    <subcellularLocation>
        <location evidence="1">Cytoplasm</location>
        <location evidence="1">Cytoskeleton</location>
    </subcellularLocation>
</comment>
<dbReference type="Gene3D" id="3.40.50.300">
    <property type="entry name" value="P-loop containing nucleotide triphosphate hydrolases"/>
    <property type="match status" value="1"/>
</dbReference>
<dbReference type="Pfam" id="PF00931">
    <property type="entry name" value="NB-ARC"/>
    <property type="match status" value="1"/>
</dbReference>
<organism evidence="12 13">
    <name type="scientific">Dokdonia pacifica</name>
    <dbReference type="NCBI Taxonomy" id="1627892"/>
    <lineage>
        <taxon>Bacteria</taxon>
        <taxon>Pseudomonadati</taxon>
        <taxon>Bacteroidota</taxon>
        <taxon>Flavobacteriia</taxon>
        <taxon>Flavobacteriales</taxon>
        <taxon>Flavobacteriaceae</taxon>
        <taxon>Dokdonia</taxon>
    </lineage>
</organism>
<feature type="domain" description="NB-ARC" evidence="11">
    <location>
        <begin position="196"/>
        <end position="346"/>
    </location>
</feature>
<feature type="repeat" description="TPR" evidence="10">
    <location>
        <begin position="719"/>
        <end position="752"/>
    </location>
</feature>